<feature type="transmembrane region" description="Helical" evidence="2">
    <location>
        <begin position="442"/>
        <end position="461"/>
    </location>
</feature>
<dbReference type="RefSeq" id="WP_114755043.1">
    <property type="nucleotide sequence ID" value="NZ_QQBA01000014.1"/>
</dbReference>
<accession>A0A562PHW5</accession>
<dbReference type="InterPro" id="IPR003594">
    <property type="entry name" value="HATPase_dom"/>
</dbReference>
<keyword evidence="2" id="KW-1133">Transmembrane helix</keyword>
<dbReference type="InterPro" id="IPR052023">
    <property type="entry name" value="Histidine_kinase_KdpD"/>
</dbReference>
<dbReference type="GO" id="GO:0005886">
    <property type="term" value="C:plasma membrane"/>
    <property type="evidence" value="ECO:0007669"/>
    <property type="project" value="TreeGrafter"/>
</dbReference>
<proteinExistence type="predicted"/>
<dbReference type="InterPro" id="IPR036097">
    <property type="entry name" value="HisK_dim/P_sf"/>
</dbReference>
<keyword evidence="1" id="KW-0175">Coiled coil</keyword>
<name>A0A562PHW5_9FLAO</name>
<feature type="transmembrane region" description="Helical" evidence="2">
    <location>
        <begin position="9"/>
        <end position="30"/>
    </location>
</feature>
<dbReference type="EMBL" id="VLKX01000022">
    <property type="protein sequence ID" value="TWI43933.1"/>
    <property type="molecule type" value="Genomic_DNA"/>
</dbReference>
<reference evidence="5" key="3">
    <citation type="submission" date="2019-07" db="EMBL/GenBank/DDBJ databases">
        <authorList>
            <person name="Whitman W."/>
            <person name="Huntemann M."/>
            <person name="Clum A."/>
            <person name="Pillay M."/>
            <person name="Palaniappan K."/>
            <person name="Varghese N."/>
            <person name="Mikhailova N."/>
            <person name="Stamatis D."/>
            <person name="Reddy T."/>
            <person name="Daum C."/>
            <person name="Shapiro N."/>
            <person name="Ivanova N."/>
            <person name="Kyrpides N."/>
            <person name="Woyke T."/>
        </authorList>
    </citation>
    <scope>NUCLEOTIDE SEQUENCE</scope>
    <source>
        <strain evidence="5">CGMCC 1.5380</strain>
    </source>
</reference>
<dbReference type="PROSITE" id="PS50109">
    <property type="entry name" value="HIS_KIN"/>
    <property type="match status" value="1"/>
</dbReference>
<organism evidence="5 7">
    <name type="scientific">Flavobacterium glaciei</name>
    <dbReference type="NCBI Taxonomy" id="386300"/>
    <lineage>
        <taxon>Bacteria</taxon>
        <taxon>Pseudomonadati</taxon>
        <taxon>Bacteroidota</taxon>
        <taxon>Flavobacteriia</taxon>
        <taxon>Flavobacteriales</taxon>
        <taxon>Flavobacteriaceae</taxon>
        <taxon>Flavobacterium</taxon>
    </lineage>
</organism>
<evidence type="ECO:0000313" key="7">
    <source>
        <dbReference type="Proteomes" id="UP000321392"/>
    </source>
</evidence>
<dbReference type="SUPFAM" id="SSF55874">
    <property type="entry name" value="ATPase domain of HSP90 chaperone/DNA topoisomerase II/histidine kinase"/>
    <property type="match status" value="1"/>
</dbReference>
<dbReference type="Proteomes" id="UP000321392">
    <property type="component" value="Unassembled WGS sequence"/>
</dbReference>
<feature type="coiled-coil region" evidence="1">
    <location>
        <begin position="225"/>
        <end position="266"/>
    </location>
</feature>
<gene>
    <name evidence="4" type="ORF">DFR66_11475</name>
    <name evidence="5" type="ORF">IQ02_02759</name>
</gene>
<dbReference type="Pfam" id="PF02518">
    <property type="entry name" value="HATPase_c"/>
    <property type="match status" value="1"/>
</dbReference>
<evidence type="ECO:0000313" key="6">
    <source>
        <dbReference type="Proteomes" id="UP000254518"/>
    </source>
</evidence>
<protein>
    <submittedName>
        <fullName evidence="5">Signal transduction histidine kinase</fullName>
    </submittedName>
</protein>
<dbReference type="InterPro" id="IPR036890">
    <property type="entry name" value="HATPase_C_sf"/>
</dbReference>
<evidence type="ECO:0000256" key="1">
    <source>
        <dbReference type="SAM" id="Coils"/>
    </source>
</evidence>
<reference evidence="5 7" key="1">
    <citation type="journal article" date="2015" name="Stand. Genomic Sci.">
        <title>Genomic Encyclopedia of Bacterial and Archaeal Type Strains, Phase III: the genomes of soil and plant-associated and newly described type strains.</title>
        <authorList>
            <person name="Whitman W.B."/>
            <person name="Woyke T."/>
            <person name="Klenk H.P."/>
            <person name="Zhou Y."/>
            <person name="Lilburn T.G."/>
            <person name="Beck B.J."/>
            <person name="De Vos P."/>
            <person name="Vandamme P."/>
            <person name="Eisen J.A."/>
            <person name="Garrity G."/>
            <person name="Hugenholtz P."/>
            <person name="Kyrpides N.C."/>
        </authorList>
    </citation>
    <scope>NUCLEOTIDE SEQUENCE [LARGE SCALE GENOMIC DNA]</scope>
    <source>
        <strain evidence="5 7">CGMCC 1.5380</strain>
    </source>
</reference>
<dbReference type="SMART" id="SM00387">
    <property type="entry name" value="HATPase_c"/>
    <property type="match status" value="1"/>
</dbReference>
<dbReference type="OrthoDB" id="9781208at2"/>
<reference evidence="4 6" key="2">
    <citation type="submission" date="2018-07" db="EMBL/GenBank/DDBJ databases">
        <title>Genomic Encyclopedia of Type Strains, Phase IV (KMG-IV): sequencing the most valuable type-strain genomes for metagenomic binning, comparative biology and taxonomic classification.</title>
        <authorList>
            <person name="Goeker M."/>
        </authorList>
    </citation>
    <scope>NUCLEOTIDE SEQUENCE [LARGE SCALE GENOMIC DNA]</scope>
    <source>
        <strain evidence="4 6">DSM 19728</strain>
    </source>
</reference>
<dbReference type="AlphaFoldDB" id="A0A562PHW5"/>
<evidence type="ECO:0000313" key="5">
    <source>
        <dbReference type="EMBL" id="TWI43933.1"/>
    </source>
</evidence>
<keyword evidence="2" id="KW-0812">Transmembrane</keyword>
<dbReference type="PANTHER" id="PTHR45569:SF1">
    <property type="entry name" value="SENSOR PROTEIN KDPD"/>
    <property type="match status" value="1"/>
</dbReference>
<feature type="domain" description="Histidine kinase" evidence="3">
    <location>
        <begin position="269"/>
        <end position="485"/>
    </location>
</feature>
<evidence type="ECO:0000313" key="4">
    <source>
        <dbReference type="EMBL" id="RDI51343.1"/>
    </source>
</evidence>
<dbReference type="Proteomes" id="UP000254518">
    <property type="component" value="Unassembled WGS sequence"/>
</dbReference>
<keyword evidence="5" id="KW-0808">Transferase</keyword>
<dbReference type="Gene3D" id="3.30.565.10">
    <property type="entry name" value="Histidine kinase-like ATPase, C-terminal domain"/>
    <property type="match status" value="1"/>
</dbReference>
<dbReference type="InterPro" id="IPR005467">
    <property type="entry name" value="His_kinase_dom"/>
</dbReference>
<evidence type="ECO:0000256" key="2">
    <source>
        <dbReference type="SAM" id="Phobius"/>
    </source>
</evidence>
<dbReference type="SUPFAM" id="SSF47384">
    <property type="entry name" value="Homodimeric domain of signal transducing histidine kinase"/>
    <property type="match status" value="1"/>
</dbReference>
<dbReference type="GO" id="GO:0000155">
    <property type="term" value="F:phosphorelay sensor kinase activity"/>
    <property type="evidence" value="ECO:0007669"/>
    <property type="project" value="InterPro"/>
</dbReference>
<dbReference type="PANTHER" id="PTHR45569">
    <property type="entry name" value="SENSOR PROTEIN KDPD"/>
    <property type="match status" value="1"/>
</dbReference>
<feature type="transmembrane region" description="Helical" evidence="2">
    <location>
        <begin position="201"/>
        <end position="223"/>
    </location>
</feature>
<keyword evidence="2" id="KW-0472">Membrane</keyword>
<sequence>MKQSKKNTLNFLIVTVAACSMLIFVNFYTIKTLSATRACLNGVSRYSKGHNIATRNLINYLFTLDKEYFSKFKVNHSIPMGDAKARVALIKQLDVETIKQGFREGMNEEEDLDDMIWFFNFFQELSFFKRAILEWEEGDLLTQKLYQIGIIIEKKIETNQLDYASKIEILKELDFINKKIEIKEDAFSKSLVEGTREIENYLLLVNIFFIFVIISSIVIYCNAMLQKITISKQELNEQKVQLELIINDLEKTKQDLSTEIVQHKKIIGTISHDIRSPLKYIQLIAKNLCSYAKKTNDDLMFRYANSIFKSSFQLHEFTKTLIEYSKIYIEDRYYDRKIYSVYDLIEEKKVFFEDIAANNDTKIINKTHLNLKSDINIRIISIIIHNLLDNAVKYTNSGTIEVGAHTDSDKITYWVKDTGMGMTQDIIDYYTNLFKNRDTEKLILSTYGIGLHLVLELLIILKGNISFSNPSNEGTTVTIDIFLNSNKSIT</sequence>
<dbReference type="EMBL" id="QQBA01000014">
    <property type="protein sequence ID" value="RDI51343.1"/>
    <property type="molecule type" value="Genomic_DNA"/>
</dbReference>
<dbReference type="PROSITE" id="PS51257">
    <property type="entry name" value="PROKAR_LIPOPROTEIN"/>
    <property type="match status" value="1"/>
</dbReference>
<keyword evidence="6" id="KW-1185">Reference proteome</keyword>
<comment type="caution">
    <text evidence="5">The sequence shown here is derived from an EMBL/GenBank/DDBJ whole genome shotgun (WGS) entry which is preliminary data.</text>
</comment>
<keyword evidence="5" id="KW-0418">Kinase</keyword>
<evidence type="ECO:0000259" key="3">
    <source>
        <dbReference type="PROSITE" id="PS50109"/>
    </source>
</evidence>
<dbReference type="Gene3D" id="1.10.287.130">
    <property type="match status" value="1"/>
</dbReference>